<feature type="compositionally biased region" description="Polar residues" evidence="1">
    <location>
        <begin position="177"/>
        <end position="187"/>
    </location>
</feature>
<dbReference type="RefSeq" id="XP_033651806.1">
    <property type="nucleotide sequence ID" value="XM_033802765.1"/>
</dbReference>
<gene>
    <name evidence="2" type="ORF">EI97DRAFT_502886</name>
</gene>
<feature type="region of interest" description="Disordered" evidence="1">
    <location>
        <begin position="173"/>
        <end position="198"/>
    </location>
</feature>
<proteinExistence type="predicted"/>
<dbReference type="EMBL" id="ML986504">
    <property type="protein sequence ID" value="KAF2274267.1"/>
    <property type="molecule type" value="Genomic_DNA"/>
</dbReference>
<reference evidence="2" key="1">
    <citation type="journal article" date="2020" name="Stud. Mycol.">
        <title>101 Dothideomycetes genomes: a test case for predicting lifestyles and emergence of pathogens.</title>
        <authorList>
            <person name="Haridas S."/>
            <person name="Albert R."/>
            <person name="Binder M."/>
            <person name="Bloem J."/>
            <person name="Labutti K."/>
            <person name="Salamov A."/>
            <person name="Andreopoulos B."/>
            <person name="Baker S."/>
            <person name="Barry K."/>
            <person name="Bills G."/>
            <person name="Bluhm B."/>
            <person name="Cannon C."/>
            <person name="Castanera R."/>
            <person name="Culley D."/>
            <person name="Daum C."/>
            <person name="Ezra D."/>
            <person name="Gonzalez J."/>
            <person name="Henrissat B."/>
            <person name="Kuo A."/>
            <person name="Liang C."/>
            <person name="Lipzen A."/>
            <person name="Lutzoni F."/>
            <person name="Magnuson J."/>
            <person name="Mondo S."/>
            <person name="Nolan M."/>
            <person name="Ohm R."/>
            <person name="Pangilinan J."/>
            <person name="Park H.-J."/>
            <person name="Ramirez L."/>
            <person name="Alfaro M."/>
            <person name="Sun H."/>
            <person name="Tritt A."/>
            <person name="Yoshinaga Y."/>
            <person name="Zwiers L.-H."/>
            <person name="Turgeon B."/>
            <person name="Goodwin S."/>
            <person name="Spatafora J."/>
            <person name="Crous P."/>
            <person name="Grigoriev I."/>
        </authorList>
    </citation>
    <scope>NUCLEOTIDE SEQUENCE</scope>
    <source>
        <strain evidence="2">CBS 379.55</strain>
    </source>
</reference>
<evidence type="ECO:0000256" key="1">
    <source>
        <dbReference type="SAM" id="MobiDB-lite"/>
    </source>
</evidence>
<evidence type="ECO:0000313" key="3">
    <source>
        <dbReference type="Proteomes" id="UP000800097"/>
    </source>
</evidence>
<name>A0A6A6JDC0_WESOR</name>
<organism evidence="2 3">
    <name type="scientific">Westerdykella ornata</name>
    <dbReference type="NCBI Taxonomy" id="318751"/>
    <lineage>
        <taxon>Eukaryota</taxon>
        <taxon>Fungi</taxon>
        <taxon>Dikarya</taxon>
        <taxon>Ascomycota</taxon>
        <taxon>Pezizomycotina</taxon>
        <taxon>Dothideomycetes</taxon>
        <taxon>Pleosporomycetidae</taxon>
        <taxon>Pleosporales</taxon>
        <taxon>Sporormiaceae</taxon>
        <taxon>Westerdykella</taxon>
    </lineage>
</organism>
<protein>
    <submittedName>
        <fullName evidence="2">Uncharacterized protein</fullName>
    </submittedName>
</protein>
<dbReference type="Proteomes" id="UP000800097">
    <property type="component" value="Unassembled WGS sequence"/>
</dbReference>
<accession>A0A6A6JDC0</accession>
<dbReference type="AlphaFoldDB" id="A0A6A6JDC0"/>
<keyword evidence="3" id="KW-1185">Reference proteome</keyword>
<sequence>MHSTGQTAAQYTLSRLSAYADYRRLVDQVPIIDSICLSHIGHPYNQIPAPDIHGHMFGQLRPVFYTFLDKISRFSAQYPTGRIEVWVLGLDGLTTHPQGHDALWERWPQHDITFHHIQFHGIDRLQPVQQYLRTDHVGVSHLPPFDETLYNNPNPAPNIAAMKTMLQTAYNGRGLQGSDQWKNQNRNGLPGPTPPWLQ</sequence>
<dbReference type="GeneID" id="54555940"/>
<evidence type="ECO:0000313" key="2">
    <source>
        <dbReference type="EMBL" id="KAF2274267.1"/>
    </source>
</evidence>